<dbReference type="GO" id="GO:0032259">
    <property type="term" value="P:methylation"/>
    <property type="evidence" value="ECO:0007669"/>
    <property type="project" value="UniProtKB-KW"/>
</dbReference>
<evidence type="ECO:0000256" key="13">
    <source>
        <dbReference type="SAM" id="SignalP"/>
    </source>
</evidence>
<dbReference type="EC" id="2.1.1.63" evidence="3"/>
<dbReference type="SMART" id="SM00952">
    <property type="entry name" value="RAP"/>
    <property type="match status" value="1"/>
</dbReference>
<dbReference type="PROSITE" id="PS00374">
    <property type="entry name" value="MGMT"/>
    <property type="match status" value="1"/>
</dbReference>
<evidence type="ECO:0000256" key="1">
    <source>
        <dbReference type="ARBA" id="ARBA00001286"/>
    </source>
</evidence>
<dbReference type="InterPro" id="IPR014048">
    <property type="entry name" value="MethylDNA_cys_MeTrfase_DNA-bd"/>
</dbReference>
<dbReference type="Gene3D" id="3.40.50.1000">
    <property type="entry name" value="HAD superfamily/HAD-like"/>
    <property type="match status" value="1"/>
</dbReference>
<name>A0A7J6L8M4_PEROL</name>
<feature type="chain" id="PRO_5029793854" description="Methylated-DNA--protein-cysteine methyltransferase" evidence="13">
    <location>
        <begin position="20"/>
        <end position="571"/>
    </location>
</feature>
<evidence type="ECO:0000256" key="11">
    <source>
        <dbReference type="ARBA" id="ARBA00049348"/>
    </source>
</evidence>
<feature type="compositionally biased region" description="Polar residues" evidence="12">
    <location>
        <begin position="175"/>
        <end position="197"/>
    </location>
</feature>
<dbReference type="PANTHER" id="PTHR10815:SF13">
    <property type="entry name" value="METHYLATED-DNA--PROTEIN-CYSTEINE METHYLTRANSFERASE"/>
    <property type="match status" value="1"/>
</dbReference>
<dbReference type="GO" id="GO:0003908">
    <property type="term" value="F:methylated-DNA-[protein]-cysteine S-methyltransferase activity"/>
    <property type="evidence" value="ECO:0007669"/>
    <property type="project" value="UniProtKB-EC"/>
</dbReference>
<feature type="region of interest" description="Disordered" evidence="12">
    <location>
        <begin position="173"/>
        <end position="200"/>
    </location>
</feature>
<evidence type="ECO:0000256" key="8">
    <source>
        <dbReference type="ARBA" id="ARBA00023204"/>
    </source>
</evidence>
<evidence type="ECO:0000313" key="15">
    <source>
        <dbReference type="EMBL" id="KAF4655532.1"/>
    </source>
</evidence>
<gene>
    <name evidence="15" type="ORF">FOZ61_007529</name>
</gene>
<keyword evidence="5" id="KW-0489">Methyltransferase</keyword>
<evidence type="ECO:0000256" key="9">
    <source>
        <dbReference type="ARBA" id="ARBA00030795"/>
    </source>
</evidence>
<dbReference type="InterPro" id="IPR013584">
    <property type="entry name" value="RAP"/>
</dbReference>
<dbReference type="AlphaFoldDB" id="A0A7J6L8M4"/>
<evidence type="ECO:0000256" key="5">
    <source>
        <dbReference type="ARBA" id="ARBA00022603"/>
    </source>
</evidence>
<reference evidence="15 16" key="1">
    <citation type="submission" date="2020-04" db="EMBL/GenBank/DDBJ databases">
        <title>Perkinsus olseni comparative genomics.</title>
        <authorList>
            <person name="Bogema D.R."/>
        </authorList>
    </citation>
    <scope>NUCLEOTIDE SEQUENCE [LARGE SCALE GENOMIC DNA]</scope>
    <source>
        <strain evidence="15">ATCC PRA-179</strain>
    </source>
</reference>
<dbReference type="Pfam" id="PF01035">
    <property type="entry name" value="DNA_binding_1"/>
    <property type="match status" value="1"/>
</dbReference>
<evidence type="ECO:0000256" key="3">
    <source>
        <dbReference type="ARBA" id="ARBA00011918"/>
    </source>
</evidence>
<dbReference type="SUPFAM" id="SSF56784">
    <property type="entry name" value="HAD-like"/>
    <property type="match status" value="1"/>
</dbReference>
<evidence type="ECO:0000256" key="6">
    <source>
        <dbReference type="ARBA" id="ARBA00022679"/>
    </source>
</evidence>
<evidence type="ECO:0000256" key="7">
    <source>
        <dbReference type="ARBA" id="ARBA00022763"/>
    </source>
</evidence>
<dbReference type="PANTHER" id="PTHR10815">
    <property type="entry name" value="METHYLATED-DNA--PROTEIN-CYSTEINE METHYLTRANSFERASE"/>
    <property type="match status" value="1"/>
</dbReference>
<evidence type="ECO:0000256" key="2">
    <source>
        <dbReference type="ARBA" id="ARBA00008711"/>
    </source>
</evidence>
<proteinExistence type="inferred from homology"/>
<evidence type="ECO:0000256" key="4">
    <source>
        <dbReference type="ARBA" id="ARBA00015377"/>
    </source>
</evidence>
<dbReference type="OrthoDB" id="440686at2759"/>
<organism evidence="15 16">
    <name type="scientific">Perkinsus olseni</name>
    <name type="common">Perkinsus atlanticus</name>
    <dbReference type="NCBI Taxonomy" id="32597"/>
    <lineage>
        <taxon>Eukaryota</taxon>
        <taxon>Sar</taxon>
        <taxon>Alveolata</taxon>
        <taxon>Perkinsozoa</taxon>
        <taxon>Perkinsea</taxon>
        <taxon>Perkinsida</taxon>
        <taxon>Perkinsidae</taxon>
        <taxon>Perkinsus</taxon>
    </lineage>
</organism>
<dbReference type="InterPro" id="IPR023214">
    <property type="entry name" value="HAD_sf"/>
</dbReference>
<accession>A0A7J6L8M4</accession>
<dbReference type="InterPro" id="IPR036412">
    <property type="entry name" value="HAD-like_sf"/>
</dbReference>
<dbReference type="Pfam" id="PF08373">
    <property type="entry name" value="RAP"/>
    <property type="match status" value="1"/>
</dbReference>
<dbReference type="EMBL" id="JABAHT010000461">
    <property type="protein sequence ID" value="KAF4655532.1"/>
    <property type="molecule type" value="Genomic_DNA"/>
</dbReference>
<dbReference type="InterPro" id="IPR036217">
    <property type="entry name" value="MethylDNA_cys_MeTrfase_DNAb"/>
</dbReference>
<evidence type="ECO:0000256" key="10">
    <source>
        <dbReference type="ARBA" id="ARBA00031621"/>
    </source>
</evidence>
<comment type="caution">
    <text evidence="15">The sequence shown here is derived from an EMBL/GenBank/DDBJ whole genome shotgun (WGS) entry which is preliminary data.</text>
</comment>
<comment type="similarity">
    <text evidence="2">Belongs to the MGMT family.</text>
</comment>
<dbReference type="Gene3D" id="1.10.10.10">
    <property type="entry name" value="Winged helix-like DNA-binding domain superfamily/Winged helix DNA-binding domain"/>
    <property type="match status" value="1"/>
</dbReference>
<protein>
    <recommendedName>
        <fullName evidence="4">Methylated-DNA--protein-cysteine methyltransferase</fullName>
        <ecNumber evidence="3">2.1.1.63</ecNumber>
    </recommendedName>
    <alternativeName>
        <fullName evidence="9">6-O-methylguanine-DNA methyltransferase</fullName>
    </alternativeName>
    <alternativeName>
        <fullName evidence="10">O-6-methylguanine-DNA-alkyltransferase</fullName>
    </alternativeName>
</protein>
<dbReference type="InterPro" id="IPR036388">
    <property type="entry name" value="WH-like_DNA-bd_sf"/>
</dbReference>
<evidence type="ECO:0000256" key="12">
    <source>
        <dbReference type="SAM" id="MobiDB-lite"/>
    </source>
</evidence>
<keyword evidence="8" id="KW-0234">DNA repair</keyword>
<keyword evidence="13" id="KW-0732">Signal</keyword>
<evidence type="ECO:0000259" key="14">
    <source>
        <dbReference type="PROSITE" id="PS51286"/>
    </source>
</evidence>
<comment type="catalytic activity">
    <reaction evidence="11">
        <text>a 6-O-methyl-2'-deoxyguanosine in DNA + L-cysteinyl-[protein] = S-methyl-L-cysteinyl-[protein] + a 2'-deoxyguanosine in DNA</text>
        <dbReference type="Rhea" id="RHEA:24000"/>
        <dbReference type="Rhea" id="RHEA-COMP:10131"/>
        <dbReference type="Rhea" id="RHEA-COMP:10132"/>
        <dbReference type="Rhea" id="RHEA-COMP:11367"/>
        <dbReference type="Rhea" id="RHEA-COMP:11368"/>
        <dbReference type="ChEBI" id="CHEBI:29950"/>
        <dbReference type="ChEBI" id="CHEBI:82612"/>
        <dbReference type="ChEBI" id="CHEBI:85445"/>
        <dbReference type="ChEBI" id="CHEBI:85448"/>
        <dbReference type="EC" id="2.1.1.63"/>
    </reaction>
</comment>
<comment type="catalytic activity">
    <reaction evidence="1">
        <text>a 4-O-methyl-thymidine in DNA + L-cysteinyl-[protein] = a thymidine in DNA + S-methyl-L-cysteinyl-[protein]</text>
        <dbReference type="Rhea" id="RHEA:53428"/>
        <dbReference type="Rhea" id="RHEA-COMP:10131"/>
        <dbReference type="Rhea" id="RHEA-COMP:10132"/>
        <dbReference type="Rhea" id="RHEA-COMP:13555"/>
        <dbReference type="Rhea" id="RHEA-COMP:13556"/>
        <dbReference type="ChEBI" id="CHEBI:29950"/>
        <dbReference type="ChEBI" id="CHEBI:82612"/>
        <dbReference type="ChEBI" id="CHEBI:137386"/>
        <dbReference type="ChEBI" id="CHEBI:137387"/>
        <dbReference type="EC" id="2.1.1.63"/>
    </reaction>
</comment>
<keyword evidence="7" id="KW-0227">DNA damage</keyword>
<dbReference type="SUPFAM" id="SSF46767">
    <property type="entry name" value="Methylated DNA-protein cysteine methyltransferase, C-terminal domain"/>
    <property type="match status" value="1"/>
</dbReference>
<dbReference type="Proteomes" id="UP000570595">
    <property type="component" value="Unassembled WGS sequence"/>
</dbReference>
<dbReference type="PROSITE" id="PS51286">
    <property type="entry name" value="RAP"/>
    <property type="match status" value="1"/>
</dbReference>
<dbReference type="GO" id="GO:0006281">
    <property type="term" value="P:DNA repair"/>
    <property type="evidence" value="ECO:0007669"/>
    <property type="project" value="UniProtKB-KW"/>
</dbReference>
<feature type="domain" description="RAP" evidence="14">
    <location>
        <begin position="81"/>
        <end position="139"/>
    </location>
</feature>
<feature type="signal peptide" evidence="13">
    <location>
        <begin position="1"/>
        <end position="19"/>
    </location>
</feature>
<evidence type="ECO:0000313" key="16">
    <source>
        <dbReference type="Proteomes" id="UP000570595"/>
    </source>
</evidence>
<dbReference type="CDD" id="cd06445">
    <property type="entry name" value="ATase"/>
    <property type="match status" value="1"/>
</dbReference>
<dbReference type="InterPro" id="IPR001497">
    <property type="entry name" value="MethylDNA_cys_MeTrfase_AS"/>
</dbReference>
<keyword evidence="6" id="KW-0808">Transferase</keyword>
<sequence length="571" mass="62994">MISTTGLAASLMLRRTALTATSCLAPRRSFSAAATAAALNEKLTPEEQAEKQRLIKELTKKLAGPLADENGNVPTGKDRPIAIEVDGPSHFYANSTKYTAYTKLKHRLLTRMGYKVLHVPYFEWRKLRGAKEREEYMRTKLKEEPTEWLDPEDEKYYASRHAEMVKVVGEAELTPQPSQPVTESVASPSGANASKSAPSGGLSDVMSFDLSTVTPFRRRVYEALLEVPKGKVTTYRELSRRINCGSCQAVGQALKCNPFAPDVPCHRVVRASLDIGGFHGHTDKDSTYVQRKIALLREEGVELVEDATAVRVNRKCHHLASRLSTAAAAPASSASGSRLTRNVRLIIFDWDSTFAERSGKLNQAKVLYWLRELRRVTDATIGIMSYNTQGVASEDSLILSELKSSGILGEYVHKENIWGYLNVCHCREDLRLRENMHPIFCGDISSKARAIGRIARCAGLKPEEILFIDDSAKQIEHARALGVCHTYQGFYKSQIGLSDEDWKSIIAFLNGPVVGHRLWMGSSQTSAGVLRKAITRRPLPSAASGFDTAHSVTSFAGSRNDVSVAPIKVMA</sequence>
<dbReference type="NCBIfam" id="TIGR00589">
    <property type="entry name" value="ogt"/>
    <property type="match status" value="1"/>
</dbReference>